<dbReference type="Gene3D" id="3.40.50.720">
    <property type="entry name" value="NAD(P)-binding Rossmann-like Domain"/>
    <property type="match status" value="1"/>
</dbReference>
<dbReference type="InterPro" id="IPR050177">
    <property type="entry name" value="Lipid_A_modif_metabolic_enz"/>
</dbReference>
<gene>
    <name evidence="4" type="primary">WBGene00099693</name>
</gene>
<dbReference type="PANTHER" id="PTHR43245:SF51">
    <property type="entry name" value="SHORT CHAIN DEHYDROGENASE_REDUCTASE FAMILY 42E, MEMBER 2"/>
    <property type="match status" value="1"/>
</dbReference>
<organism evidence="4 5">
    <name type="scientific">Pristionchus pacificus</name>
    <name type="common">Parasitic nematode worm</name>
    <dbReference type="NCBI Taxonomy" id="54126"/>
    <lineage>
        <taxon>Eukaryota</taxon>
        <taxon>Metazoa</taxon>
        <taxon>Ecdysozoa</taxon>
        <taxon>Nematoda</taxon>
        <taxon>Chromadorea</taxon>
        <taxon>Rhabditida</taxon>
        <taxon>Rhabditina</taxon>
        <taxon>Diplogasteromorpha</taxon>
        <taxon>Diplogasteroidea</taxon>
        <taxon>Neodiplogasteridae</taxon>
        <taxon>Pristionchus</taxon>
    </lineage>
</organism>
<name>A0A2A6B7P8_PRIPA</name>
<dbReference type="InterPro" id="IPR036291">
    <property type="entry name" value="NAD(P)-bd_dom_sf"/>
</dbReference>
<keyword evidence="5" id="KW-1185">Reference proteome</keyword>
<evidence type="ECO:0000256" key="2">
    <source>
        <dbReference type="ARBA" id="ARBA00023002"/>
    </source>
</evidence>
<reference evidence="4" key="2">
    <citation type="submission" date="2022-06" db="UniProtKB">
        <authorList>
            <consortium name="EnsemblMetazoa"/>
        </authorList>
    </citation>
    <scope>IDENTIFICATION</scope>
    <source>
        <strain evidence="4">PS312</strain>
    </source>
</reference>
<dbReference type="SUPFAM" id="SSF51735">
    <property type="entry name" value="NAD(P)-binding Rossmann-fold domains"/>
    <property type="match status" value="1"/>
</dbReference>
<protein>
    <submittedName>
        <fullName evidence="4">Hsd-2</fullName>
    </submittedName>
</protein>
<evidence type="ECO:0000313" key="4">
    <source>
        <dbReference type="EnsemblMetazoa" id="PPA10139.1"/>
    </source>
</evidence>
<feature type="transmembrane region" description="Helical" evidence="3">
    <location>
        <begin position="272"/>
        <end position="291"/>
    </location>
</feature>
<dbReference type="OrthoDB" id="2735536at2759"/>
<keyword evidence="3" id="KW-1133">Transmembrane helix</keyword>
<sequence>MHQRCCIIGGGGYFGQHVAREMQREGFHTVLLDLAFVDVDRDGFILDERKLTRIRGSLLDQDLLEKALKKSSVCIHIAAYGMSGAPAMDPGKIFEVNVHGTMIALQWCAKLNVKKFVLASSVGVVFTNKELVDSPEDSPKPDRYYSHYSESKADAEEFVLRANGAIVQTCALRFRGIFGPGEPRSTTRAAEAIAQGLYFAKFEKSHNALTQFSGVDNSAKAMALAVKGLFMQPEVVGGQAYTIVDGGDPVSSWGFWKPLIETLGQKPPTLRIPYFIVIWGVYLNELLYFFTKLLVPPLNQLEVNLMAITNTYSIEKARRDLGYDPQNNHDLTEVCEYYQRHFLAHPVHVFDVPKILTHIALFLASLLMAVLFFYFK</sequence>
<dbReference type="GO" id="GO:0016616">
    <property type="term" value="F:oxidoreductase activity, acting on the CH-OH group of donors, NAD or NADP as acceptor"/>
    <property type="evidence" value="ECO:0000318"/>
    <property type="project" value="GO_Central"/>
</dbReference>
<evidence type="ECO:0000313" key="5">
    <source>
        <dbReference type="Proteomes" id="UP000005239"/>
    </source>
</evidence>
<dbReference type="InterPro" id="IPR002225">
    <property type="entry name" value="3Beta_OHSteriod_DH/Estase"/>
</dbReference>
<reference evidence="5" key="1">
    <citation type="journal article" date="2008" name="Nat. Genet.">
        <title>The Pristionchus pacificus genome provides a unique perspective on nematode lifestyle and parasitism.</title>
        <authorList>
            <person name="Dieterich C."/>
            <person name="Clifton S.W."/>
            <person name="Schuster L.N."/>
            <person name="Chinwalla A."/>
            <person name="Delehaunty K."/>
            <person name="Dinkelacker I."/>
            <person name="Fulton L."/>
            <person name="Fulton R."/>
            <person name="Godfrey J."/>
            <person name="Minx P."/>
            <person name="Mitreva M."/>
            <person name="Roeseler W."/>
            <person name="Tian H."/>
            <person name="Witte H."/>
            <person name="Yang S.P."/>
            <person name="Wilson R.K."/>
            <person name="Sommer R.J."/>
        </authorList>
    </citation>
    <scope>NUCLEOTIDE SEQUENCE [LARGE SCALE GENOMIC DNA]</scope>
    <source>
        <strain evidence="5">PS312</strain>
    </source>
</reference>
<keyword evidence="3" id="KW-0472">Membrane</keyword>
<keyword evidence="3" id="KW-0812">Transmembrane</keyword>
<dbReference type="EnsemblMetazoa" id="PPA10139.1">
    <property type="protein sequence ID" value="PPA10139.1"/>
    <property type="gene ID" value="WBGene00099693"/>
</dbReference>
<proteinExistence type="inferred from homology"/>
<comment type="similarity">
    <text evidence="1 3">Belongs to the 3-beta-HSD family.</text>
</comment>
<dbReference type="Proteomes" id="UP000005239">
    <property type="component" value="Unassembled WGS sequence"/>
</dbReference>
<accession>A0A8R1U840</accession>
<evidence type="ECO:0000256" key="1">
    <source>
        <dbReference type="ARBA" id="ARBA00009219"/>
    </source>
</evidence>
<accession>A0A2A6B7P8</accession>
<dbReference type="PANTHER" id="PTHR43245">
    <property type="entry name" value="BIFUNCTIONAL POLYMYXIN RESISTANCE PROTEIN ARNA"/>
    <property type="match status" value="1"/>
</dbReference>
<dbReference type="GO" id="GO:0006694">
    <property type="term" value="P:steroid biosynthetic process"/>
    <property type="evidence" value="ECO:0007669"/>
    <property type="project" value="InterPro"/>
</dbReference>
<evidence type="ECO:0000256" key="3">
    <source>
        <dbReference type="RuleBase" id="RU004475"/>
    </source>
</evidence>
<dbReference type="AlphaFoldDB" id="A0A2A6B7P8"/>
<dbReference type="Pfam" id="PF01073">
    <property type="entry name" value="3Beta_HSD"/>
    <property type="match status" value="1"/>
</dbReference>
<feature type="transmembrane region" description="Helical" evidence="3">
    <location>
        <begin position="355"/>
        <end position="375"/>
    </location>
</feature>
<keyword evidence="2 3" id="KW-0560">Oxidoreductase</keyword>